<dbReference type="STRING" id="1511.CLOST_0754"/>
<evidence type="ECO:0000256" key="4">
    <source>
        <dbReference type="ARBA" id="ARBA00022737"/>
    </source>
</evidence>
<proteinExistence type="predicted"/>
<dbReference type="Proteomes" id="UP000007041">
    <property type="component" value="Chromosome"/>
</dbReference>
<evidence type="ECO:0000256" key="6">
    <source>
        <dbReference type="ARBA" id="ARBA00023014"/>
    </source>
</evidence>
<dbReference type="SUPFAM" id="SSF54862">
    <property type="entry name" value="4Fe-4S ferredoxins"/>
    <property type="match status" value="1"/>
</dbReference>
<keyword evidence="9" id="KW-1185">Reference proteome</keyword>
<evidence type="ECO:0000259" key="7">
    <source>
        <dbReference type="PROSITE" id="PS51379"/>
    </source>
</evidence>
<feature type="domain" description="4Fe-4S ferredoxin-type" evidence="7">
    <location>
        <begin position="25"/>
        <end position="54"/>
    </location>
</feature>
<evidence type="ECO:0000256" key="5">
    <source>
        <dbReference type="ARBA" id="ARBA00023004"/>
    </source>
</evidence>
<feature type="domain" description="4Fe-4S ferredoxin-type" evidence="7">
    <location>
        <begin position="55"/>
        <end position="84"/>
    </location>
</feature>
<evidence type="ECO:0000313" key="9">
    <source>
        <dbReference type="Proteomes" id="UP000007041"/>
    </source>
</evidence>
<dbReference type="BioCyc" id="CSTI499177:GJE9-798-MONOMER"/>
<dbReference type="PANTHER" id="PTHR43724">
    <property type="entry name" value="PYRUVATE SYNTHASE SUBUNIT PORD"/>
    <property type="match status" value="1"/>
</dbReference>
<reference evidence="9" key="1">
    <citation type="journal article" date="2010" name="BMC Genomics">
        <title>Clostridium sticklandii, a specialist in amino acid degradation:revisiting its metabolism through its genome sequence.</title>
        <authorList>
            <person name="Fonknechten N."/>
            <person name="Chaussonnerie S."/>
            <person name="Tricot S."/>
            <person name="Lajus A."/>
            <person name="Andreesen J.R."/>
            <person name="Perchat N."/>
            <person name="Pelletier E."/>
            <person name="Gouyvenoux M."/>
            <person name="Barbe V."/>
            <person name="Salanoubat M."/>
            <person name="Le Paslier D."/>
            <person name="Weissenbach J."/>
            <person name="Cohen G.N."/>
            <person name="Kreimeyer A."/>
        </authorList>
    </citation>
    <scope>NUCLEOTIDE SEQUENCE [LARGE SCALE GENOMIC DNA]</scope>
    <source>
        <strain evidence="9">ATCC 12662 / DSM 519 / JCM 1433 / CCUG 9281 / NCIMB 10654 / HF</strain>
    </source>
</reference>
<dbReference type="NCBIfam" id="TIGR02179">
    <property type="entry name" value="PorD_KorD"/>
    <property type="match status" value="1"/>
</dbReference>
<dbReference type="Pfam" id="PF14697">
    <property type="entry name" value="Fer4_21"/>
    <property type="match status" value="1"/>
</dbReference>
<organism evidence="8 9">
    <name type="scientific">Acetoanaerobium sticklandii (strain ATCC 12662 / DSM 519 / JCM 1433 / CCUG 9281 / NCIMB 10654 / HF)</name>
    <name type="common">Clostridium sticklandii</name>
    <dbReference type="NCBI Taxonomy" id="499177"/>
    <lineage>
        <taxon>Bacteria</taxon>
        <taxon>Bacillati</taxon>
        <taxon>Bacillota</taxon>
        <taxon>Clostridia</taxon>
        <taxon>Peptostreptococcales</taxon>
        <taxon>Filifactoraceae</taxon>
        <taxon>Acetoanaerobium</taxon>
    </lineage>
</organism>
<dbReference type="InterPro" id="IPR017900">
    <property type="entry name" value="4Fe4S_Fe_S_CS"/>
</dbReference>
<keyword evidence="2" id="KW-0004">4Fe-4S</keyword>
<evidence type="ECO:0000313" key="8">
    <source>
        <dbReference type="EMBL" id="CBH20880.1"/>
    </source>
</evidence>
<sequence length="86" mass="9551">MSRNFITPIGDEGIYTLDTGSWRTFRPIMNKDNCVECGICMSFCPVGSITGNKQKIYAIDYKFCKGCGICAYECPSKAIDMVKEGD</sequence>
<dbReference type="HOGENOM" id="CLU_139698_1_1_9"/>
<dbReference type="InterPro" id="IPR017896">
    <property type="entry name" value="4Fe4S_Fe-S-bd"/>
</dbReference>
<dbReference type="GO" id="GO:0051539">
    <property type="term" value="F:4 iron, 4 sulfur cluster binding"/>
    <property type="evidence" value="ECO:0007669"/>
    <property type="project" value="UniProtKB-KW"/>
</dbReference>
<keyword evidence="6" id="KW-0411">Iron-sulfur</keyword>
<protein>
    <submittedName>
        <fullName evidence="8">Pyruvate ferredoxin/flavodoxin oxidoreductase, delta subunit (Modular protein)</fullName>
    </submittedName>
</protein>
<dbReference type="PANTHER" id="PTHR43724:SF1">
    <property type="entry name" value="PYRUVATE SYNTHASE SUBUNIT PORD"/>
    <property type="match status" value="1"/>
</dbReference>
<evidence type="ECO:0000256" key="2">
    <source>
        <dbReference type="ARBA" id="ARBA00022485"/>
    </source>
</evidence>
<dbReference type="PROSITE" id="PS51379">
    <property type="entry name" value="4FE4S_FER_2"/>
    <property type="match status" value="2"/>
</dbReference>
<evidence type="ECO:0000256" key="1">
    <source>
        <dbReference type="ARBA" id="ARBA00001966"/>
    </source>
</evidence>
<keyword evidence="3" id="KW-0479">Metal-binding</keyword>
<dbReference type="GO" id="GO:0016625">
    <property type="term" value="F:oxidoreductase activity, acting on the aldehyde or oxo group of donors, iron-sulfur protein as acceptor"/>
    <property type="evidence" value="ECO:0007669"/>
    <property type="project" value="InterPro"/>
</dbReference>
<evidence type="ECO:0000256" key="3">
    <source>
        <dbReference type="ARBA" id="ARBA00022723"/>
    </source>
</evidence>
<dbReference type="PROSITE" id="PS00198">
    <property type="entry name" value="4FE4S_FER_1"/>
    <property type="match status" value="2"/>
</dbReference>
<dbReference type="AlphaFoldDB" id="E3PWR5"/>
<dbReference type="KEGG" id="cst:CLOST_0754"/>
<comment type="cofactor">
    <cofactor evidence="1">
        <name>[4Fe-4S] cluster</name>
        <dbReference type="ChEBI" id="CHEBI:49883"/>
    </cofactor>
</comment>
<dbReference type="EMBL" id="FP565809">
    <property type="protein sequence ID" value="CBH20880.1"/>
    <property type="molecule type" value="Genomic_DNA"/>
</dbReference>
<name>E3PWR5_ACESD</name>
<dbReference type="Gene3D" id="3.30.70.20">
    <property type="match status" value="2"/>
</dbReference>
<dbReference type="GO" id="GO:0046872">
    <property type="term" value="F:metal ion binding"/>
    <property type="evidence" value="ECO:0007669"/>
    <property type="project" value="UniProtKB-KW"/>
</dbReference>
<keyword evidence="5" id="KW-0408">Iron</keyword>
<dbReference type="InterPro" id="IPR011898">
    <property type="entry name" value="PorD_KorD"/>
</dbReference>
<keyword evidence="8" id="KW-0670">Pyruvate</keyword>
<dbReference type="eggNOG" id="COG1144">
    <property type="taxonomic scope" value="Bacteria"/>
</dbReference>
<gene>
    <name evidence="8" type="ordered locus">CLOST_0754</name>
</gene>
<keyword evidence="4" id="KW-0677">Repeat</keyword>
<accession>E3PWR5</accession>